<reference evidence="2 3" key="1">
    <citation type="journal article" date="2019" name="Appl. Microbiol. Biotechnol.">
        <title>Differential efficiency of wild type rhizogenic strains for rol gene transformation of plants.</title>
        <authorList>
            <person name="Desmet S."/>
            <person name="De Keyser E."/>
            <person name="Van Vaerenbergh J."/>
            <person name="Baeyen S."/>
            <person name="Van Huylenbroeck J."/>
            <person name="Geelen D."/>
            <person name="Dhooghe E."/>
        </authorList>
    </citation>
    <scope>NUCLEOTIDE SEQUENCE [LARGE SCALE GENOMIC DNA]</scope>
    <source>
        <strain evidence="2 3">GBBC3283</strain>
    </source>
</reference>
<evidence type="ECO:0000313" key="3">
    <source>
        <dbReference type="Proteomes" id="UP000319481"/>
    </source>
</evidence>
<dbReference type="InterPro" id="IPR053802">
    <property type="entry name" value="DUF6950"/>
</dbReference>
<dbReference type="Proteomes" id="UP000319481">
    <property type="component" value="Unassembled WGS sequence"/>
</dbReference>
<keyword evidence="3" id="KW-1185">Reference proteome</keyword>
<gene>
    <name evidence="2" type="ORF">EXN23_02095</name>
</gene>
<protein>
    <recommendedName>
        <fullName evidence="1">DUF6950 domain-containing protein</fullName>
    </recommendedName>
</protein>
<sequence>MQLTRLDDWRFRYDAAIDEIKARPFDWQAHECVTGLAGRIVLEITGVDLISEHAGRYNDAVSAVRFMHGLGFDNLGDLVASMLPEIHPSKATIGDIAAIEMEGPFGFALGVVNGERVYFLTEHGFGTVDLLDVKRAFKVG</sequence>
<dbReference type="EMBL" id="SGNZ01000001">
    <property type="protein sequence ID" value="TRA97048.1"/>
    <property type="molecule type" value="Genomic_DNA"/>
</dbReference>
<dbReference type="Pfam" id="PF22262">
    <property type="entry name" value="DUF6950"/>
    <property type="match status" value="1"/>
</dbReference>
<evidence type="ECO:0000313" key="2">
    <source>
        <dbReference type="EMBL" id="TRA97048.1"/>
    </source>
</evidence>
<proteinExistence type="predicted"/>
<name>A0ABY3BWI6_9HYPH</name>
<accession>A0ABY3BWI6</accession>
<dbReference type="RefSeq" id="WP_142911697.1">
    <property type="nucleotide sequence ID" value="NZ_SGNZ01000001.1"/>
</dbReference>
<evidence type="ECO:0000259" key="1">
    <source>
        <dbReference type="Pfam" id="PF22262"/>
    </source>
</evidence>
<organism evidence="2 3">
    <name type="scientific">Agrobacterium salinitolerans</name>
    <dbReference type="NCBI Taxonomy" id="1183413"/>
    <lineage>
        <taxon>Bacteria</taxon>
        <taxon>Pseudomonadati</taxon>
        <taxon>Pseudomonadota</taxon>
        <taxon>Alphaproteobacteria</taxon>
        <taxon>Hyphomicrobiales</taxon>
        <taxon>Rhizobiaceae</taxon>
        <taxon>Rhizobium/Agrobacterium group</taxon>
        <taxon>Agrobacterium</taxon>
    </lineage>
</organism>
<comment type="caution">
    <text evidence="2">The sequence shown here is derived from an EMBL/GenBank/DDBJ whole genome shotgun (WGS) entry which is preliminary data.</text>
</comment>
<feature type="domain" description="DUF6950" evidence="1">
    <location>
        <begin position="4"/>
        <end position="139"/>
    </location>
</feature>